<dbReference type="Pfam" id="PF13439">
    <property type="entry name" value="Glyco_transf_4"/>
    <property type="match status" value="1"/>
</dbReference>
<dbReference type="InterPro" id="IPR001173">
    <property type="entry name" value="Glyco_trans_2-like"/>
</dbReference>
<dbReference type="Gene3D" id="3.90.550.10">
    <property type="entry name" value="Spore Coat Polysaccharide Biosynthesis Protein SpsA, Chain A"/>
    <property type="match status" value="1"/>
</dbReference>
<gene>
    <name evidence="5" type="ORF">FHW14_000867</name>
</gene>
<evidence type="ECO:0000259" key="3">
    <source>
        <dbReference type="Pfam" id="PF00535"/>
    </source>
</evidence>
<feature type="domain" description="Glycosyltransferase subfamily 4-like N-terminal" evidence="4">
    <location>
        <begin position="352"/>
        <end position="511"/>
    </location>
</feature>
<sequence>MRPRLQSRTIHVAVLTYHRPEPLGRLLPLLLVEAARHEDSTPTDTVTLVVVDNDPHGSARQVVQAASVGSPSDPSSPDLRYVVEPRPGISAGRNRALDESSEADLLVFIDDDETPHPGWLARLVRLHDESGAEAVAGPVRSVVDSPLDPWVVAGGFFDRSHNAGRAQASVLPRAASNNLLLDLRFVRAHGLRFDDRFGLTGGEDSLFTGQLVAAGGTIRWAADAVVDDHLPSERLTRDYALRRTFHIANSSTRAEGALSSDPRARARWVAGSGSKAVGRLATGALRLLAGALTGNVRLQSRGHRDVARARGTASALLGRHSAPYGGQEPRDESAPILVAHPSSDLYGSDLQLVETVRGLRDSGHEVQVLLPEEGPLGAHFTALGATVDLVPSPVLRKSLMSPAGLVRFGLEFSRATVSHLRLLRRTRPAALLVNTVTIPAWLLAARLARVPVVCHVHEAEADQPRPVRVALAAPLLLARRVVTNSQASGEVVTGAIPRLADRIHLTYNGIDGPTDPAPPRRRAASDRVDIVLVGRLSPRKGSDVALEAVALVRAEGVDARLSLCGSAFAGYEWFEQQLRERAALSDLEDAVELCGYVADPAAALTEADIVLVPSRVEPFGNAAVEALLARRPLVASATQGLREIVRDGETGLLVPPDDAAALAAAILRLTRDPESAAAMADRGRADAIERFSVERYRQDMAKHVEDVTAARAGA</sequence>
<keyword evidence="2 5" id="KW-0808">Transferase</keyword>
<dbReference type="InterPro" id="IPR028098">
    <property type="entry name" value="Glyco_trans_4-like_N"/>
</dbReference>
<dbReference type="RefSeq" id="WP_221186064.1">
    <property type="nucleotide sequence ID" value="NZ_JACHVT010000002.1"/>
</dbReference>
<dbReference type="Proteomes" id="UP000590811">
    <property type="component" value="Unassembled WGS sequence"/>
</dbReference>
<dbReference type="Gene3D" id="3.40.50.2000">
    <property type="entry name" value="Glycogen Phosphorylase B"/>
    <property type="match status" value="2"/>
</dbReference>
<dbReference type="Pfam" id="PF00535">
    <property type="entry name" value="Glycos_transf_2"/>
    <property type="match status" value="1"/>
</dbReference>
<evidence type="ECO:0000256" key="2">
    <source>
        <dbReference type="ARBA" id="ARBA00022679"/>
    </source>
</evidence>
<reference evidence="5 6" key="1">
    <citation type="submission" date="2020-08" db="EMBL/GenBank/DDBJ databases">
        <title>Genomic Encyclopedia of Type Strains, Phase IV (KMG-V): Genome sequencing to study the core and pangenomes of soil and plant-associated prokaryotes.</title>
        <authorList>
            <person name="Whitman W."/>
        </authorList>
    </citation>
    <scope>NUCLEOTIDE SEQUENCE [LARGE SCALE GENOMIC DNA]</scope>
    <source>
        <strain evidence="5 6">B3ACCR2</strain>
    </source>
</reference>
<dbReference type="InterPro" id="IPR029044">
    <property type="entry name" value="Nucleotide-diphossugar_trans"/>
</dbReference>
<proteinExistence type="predicted"/>
<dbReference type="SUPFAM" id="SSF53448">
    <property type="entry name" value="Nucleotide-diphospho-sugar transferases"/>
    <property type="match status" value="1"/>
</dbReference>
<evidence type="ECO:0000313" key="5">
    <source>
        <dbReference type="EMBL" id="MBB2985718.1"/>
    </source>
</evidence>
<dbReference type="CDD" id="cd00761">
    <property type="entry name" value="Glyco_tranf_GTA_type"/>
    <property type="match status" value="1"/>
</dbReference>
<evidence type="ECO:0000259" key="4">
    <source>
        <dbReference type="Pfam" id="PF13439"/>
    </source>
</evidence>
<comment type="caution">
    <text evidence="5">The sequence shown here is derived from an EMBL/GenBank/DDBJ whole genome shotgun (WGS) entry which is preliminary data.</text>
</comment>
<evidence type="ECO:0000313" key="6">
    <source>
        <dbReference type="Proteomes" id="UP000590811"/>
    </source>
</evidence>
<dbReference type="PANTHER" id="PTHR12526">
    <property type="entry name" value="GLYCOSYLTRANSFERASE"/>
    <property type="match status" value="1"/>
</dbReference>
<feature type="domain" description="Glycosyltransferase 2-like" evidence="3">
    <location>
        <begin position="13"/>
        <end position="146"/>
    </location>
</feature>
<protein>
    <submittedName>
        <fullName evidence="5">Glycosyltransferase involved in cell wall biosynthesis</fullName>
    </submittedName>
</protein>
<organism evidence="5 6">
    <name type="scientific">Terracoccus luteus</name>
    <dbReference type="NCBI Taxonomy" id="53356"/>
    <lineage>
        <taxon>Bacteria</taxon>
        <taxon>Bacillati</taxon>
        <taxon>Actinomycetota</taxon>
        <taxon>Actinomycetes</taxon>
        <taxon>Micrococcales</taxon>
        <taxon>Intrasporangiaceae</taxon>
        <taxon>Terracoccus</taxon>
    </lineage>
</organism>
<dbReference type="GO" id="GO:0016757">
    <property type="term" value="F:glycosyltransferase activity"/>
    <property type="evidence" value="ECO:0007669"/>
    <property type="project" value="UniProtKB-KW"/>
</dbReference>
<dbReference type="EMBL" id="JACHVT010000002">
    <property type="protein sequence ID" value="MBB2985718.1"/>
    <property type="molecule type" value="Genomic_DNA"/>
</dbReference>
<dbReference type="AlphaFoldDB" id="A0A839PN50"/>
<accession>A0A839PN50</accession>
<dbReference type="SUPFAM" id="SSF53756">
    <property type="entry name" value="UDP-Glycosyltransferase/glycogen phosphorylase"/>
    <property type="match status" value="1"/>
</dbReference>
<dbReference type="Pfam" id="PF13692">
    <property type="entry name" value="Glyco_trans_1_4"/>
    <property type="match status" value="1"/>
</dbReference>
<dbReference type="CDD" id="cd03801">
    <property type="entry name" value="GT4_PimA-like"/>
    <property type="match status" value="1"/>
</dbReference>
<keyword evidence="1" id="KW-0328">Glycosyltransferase</keyword>
<evidence type="ECO:0000256" key="1">
    <source>
        <dbReference type="ARBA" id="ARBA00022676"/>
    </source>
</evidence>
<name>A0A839PN50_9MICO</name>